<evidence type="ECO:0000313" key="6">
    <source>
        <dbReference type="EMBL" id="KAH0929846.1"/>
    </source>
</evidence>
<evidence type="ECO:0000256" key="2">
    <source>
        <dbReference type="ARBA" id="ARBA00022529"/>
    </source>
</evidence>
<evidence type="ECO:0008006" key="8">
    <source>
        <dbReference type="Google" id="ProtNLM"/>
    </source>
</evidence>
<evidence type="ECO:0000256" key="4">
    <source>
        <dbReference type="ARBA" id="ARBA00022821"/>
    </source>
</evidence>
<sequence>MSMVAKETQGENTCHTNISYGNEGCESMVCSLDCATNWKGFGECVSTKSPNCICAYPCPN</sequence>
<dbReference type="Proteomes" id="UP000824890">
    <property type="component" value="Unassembled WGS sequence"/>
</dbReference>
<evidence type="ECO:0000313" key="7">
    <source>
        <dbReference type="Proteomes" id="UP000824890"/>
    </source>
</evidence>
<organism evidence="6 7">
    <name type="scientific">Brassica napus</name>
    <name type="common">Rape</name>
    <dbReference type="NCBI Taxonomy" id="3708"/>
    <lineage>
        <taxon>Eukaryota</taxon>
        <taxon>Viridiplantae</taxon>
        <taxon>Streptophyta</taxon>
        <taxon>Embryophyta</taxon>
        <taxon>Tracheophyta</taxon>
        <taxon>Spermatophyta</taxon>
        <taxon>Magnoliopsida</taxon>
        <taxon>eudicotyledons</taxon>
        <taxon>Gunneridae</taxon>
        <taxon>Pentapetalae</taxon>
        <taxon>rosids</taxon>
        <taxon>malvids</taxon>
        <taxon>Brassicales</taxon>
        <taxon>Brassicaceae</taxon>
        <taxon>Brassiceae</taxon>
        <taxon>Brassica</taxon>
    </lineage>
</organism>
<dbReference type="PANTHER" id="PTHR33830:SF12">
    <property type="entry name" value="DEFENSIN-LIKE PROTEIN"/>
    <property type="match status" value="1"/>
</dbReference>
<keyword evidence="2" id="KW-0929">Antimicrobial</keyword>
<evidence type="ECO:0000256" key="3">
    <source>
        <dbReference type="ARBA" id="ARBA00022577"/>
    </source>
</evidence>
<dbReference type="Pfam" id="PF07333">
    <property type="entry name" value="SLR1-BP"/>
    <property type="match status" value="1"/>
</dbReference>
<gene>
    <name evidence="6" type="ORF">HID58_015573</name>
</gene>
<dbReference type="InterPro" id="IPR010851">
    <property type="entry name" value="DEFL"/>
</dbReference>
<keyword evidence="4" id="KW-0611">Plant defense</keyword>
<comment type="similarity">
    <text evidence="1">Belongs to the DEFL family.</text>
</comment>
<proteinExistence type="inferred from homology"/>
<keyword evidence="5" id="KW-1015">Disulfide bond</keyword>
<comment type="caution">
    <text evidence="6">The sequence shown here is derived from an EMBL/GenBank/DDBJ whole genome shotgun (WGS) entry which is preliminary data.</text>
</comment>
<keyword evidence="3" id="KW-0295">Fungicide</keyword>
<evidence type="ECO:0000256" key="1">
    <source>
        <dbReference type="ARBA" id="ARBA00006722"/>
    </source>
</evidence>
<dbReference type="PANTHER" id="PTHR33830">
    <property type="entry name" value="DEFENSIN-LIKE PROTEIN 184-RELATED"/>
    <property type="match status" value="1"/>
</dbReference>
<dbReference type="EMBL" id="JAGKQM010000004">
    <property type="protein sequence ID" value="KAH0929846.1"/>
    <property type="molecule type" value="Genomic_DNA"/>
</dbReference>
<accession>A0ABQ8DKG1</accession>
<keyword evidence="7" id="KW-1185">Reference proteome</keyword>
<name>A0ABQ8DKG1_BRANA</name>
<evidence type="ECO:0000256" key="5">
    <source>
        <dbReference type="ARBA" id="ARBA00023157"/>
    </source>
</evidence>
<protein>
    <recommendedName>
        <fullName evidence="8">Defensin-like protein</fullName>
    </recommendedName>
</protein>
<reference evidence="6 7" key="1">
    <citation type="submission" date="2021-05" db="EMBL/GenBank/DDBJ databases">
        <title>Genome Assembly of Synthetic Allotetraploid Brassica napus Reveals Homoeologous Exchanges between Subgenomes.</title>
        <authorList>
            <person name="Davis J.T."/>
        </authorList>
    </citation>
    <scope>NUCLEOTIDE SEQUENCE [LARGE SCALE GENOMIC DNA]</scope>
    <source>
        <strain evidence="7">cv. Da-Ae</strain>
        <tissue evidence="6">Seedling</tissue>
    </source>
</reference>